<dbReference type="Pfam" id="PF03947">
    <property type="entry name" value="Ribosomal_L2_C"/>
    <property type="match status" value="1"/>
</dbReference>
<dbReference type="SUPFAM" id="SSF50249">
    <property type="entry name" value="Nucleic acid-binding proteins"/>
    <property type="match status" value="1"/>
</dbReference>
<dbReference type="InterPro" id="IPR008991">
    <property type="entry name" value="Translation_prot_SH3-like_sf"/>
</dbReference>
<dbReference type="KEGG" id="ruj:E5Z56_06945"/>
<dbReference type="NCBIfam" id="TIGR01171">
    <property type="entry name" value="rplB_bact"/>
    <property type="match status" value="1"/>
</dbReference>
<evidence type="ECO:0000256" key="3">
    <source>
        <dbReference type="ARBA" id="ARBA00022884"/>
    </source>
</evidence>
<keyword evidence="4 7" id="KW-0689">Ribosomal protein</keyword>
<dbReference type="InterPro" id="IPR022666">
    <property type="entry name" value="Ribosomal_uL2_RNA-bd_dom"/>
</dbReference>
<reference evidence="11 12" key="1">
    <citation type="submission" date="2019-04" db="EMBL/GenBank/DDBJ databases">
        <authorList>
            <person name="Embree M."/>
            <person name="Gaffney J.R."/>
        </authorList>
    </citation>
    <scope>NUCLEOTIDE SEQUENCE [LARGE SCALE GENOMIC DNA]</scope>
    <source>
        <strain evidence="11 12">JE7A12</strain>
    </source>
</reference>
<keyword evidence="3 7" id="KW-0694">RNA-binding</keyword>
<evidence type="ECO:0000313" key="11">
    <source>
        <dbReference type="EMBL" id="QCT07109.1"/>
    </source>
</evidence>
<dbReference type="InterPro" id="IPR012340">
    <property type="entry name" value="NA-bd_OB-fold"/>
</dbReference>
<evidence type="ECO:0000256" key="7">
    <source>
        <dbReference type="HAMAP-Rule" id="MF_01320"/>
    </source>
</evidence>
<dbReference type="FunFam" id="2.40.50.140:FF:000003">
    <property type="entry name" value="50S ribosomal protein L2"/>
    <property type="match status" value="1"/>
</dbReference>
<dbReference type="FunFam" id="4.10.950.10:FF:000001">
    <property type="entry name" value="50S ribosomal protein L2"/>
    <property type="match status" value="1"/>
</dbReference>
<name>A0A4P8XY44_9FIRM</name>
<dbReference type="InterPro" id="IPR022671">
    <property type="entry name" value="Ribosomal_uL2_CS"/>
</dbReference>
<dbReference type="AlphaFoldDB" id="A0A4P8XY44"/>
<evidence type="ECO:0000259" key="9">
    <source>
        <dbReference type="SMART" id="SM01382"/>
    </source>
</evidence>
<dbReference type="InterPro" id="IPR022669">
    <property type="entry name" value="Ribosomal_uL2_C"/>
</dbReference>
<dbReference type="InterPro" id="IPR005880">
    <property type="entry name" value="Ribosomal_uL2_bac/org-type"/>
</dbReference>
<feature type="domain" description="Large ribosomal subunit protein uL2 C-terminal" evidence="9">
    <location>
        <begin position="124"/>
        <end position="253"/>
    </location>
</feature>
<dbReference type="InterPro" id="IPR002171">
    <property type="entry name" value="Ribosomal_uL2"/>
</dbReference>
<dbReference type="Gene3D" id="4.10.950.10">
    <property type="entry name" value="Ribosomal protein L2, domain 3"/>
    <property type="match status" value="1"/>
</dbReference>
<keyword evidence="2 7" id="KW-0699">rRNA-binding</keyword>
<evidence type="ECO:0000256" key="1">
    <source>
        <dbReference type="ARBA" id="ARBA00005636"/>
    </source>
</evidence>
<comment type="similarity">
    <text evidence="1 7">Belongs to the universal ribosomal protein uL2 family.</text>
</comment>
<dbReference type="SMART" id="SM01383">
    <property type="entry name" value="Ribosomal_L2"/>
    <property type="match status" value="1"/>
</dbReference>
<dbReference type="GO" id="GO:0016740">
    <property type="term" value="F:transferase activity"/>
    <property type="evidence" value="ECO:0007669"/>
    <property type="project" value="InterPro"/>
</dbReference>
<dbReference type="GO" id="GO:0019843">
    <property type="term" value="F:rRNA binding"/>
    <property type="evidence" value="ECO:0007669"/>
    <property type="project" value="UniProtKB-UniRule"/>
</dbReference>
<dbReference type="SMART" id="SM01382">
    <property type="entry name" value="Ribosomal_L2_C"/>
    <property type="match status" value="1"/>
</dbReference>
<dbReference type="Gene3D" id="2.40.50.140">
    <property type="entry name" value="Nucleic acid-binding proteins"/>
    <property type="match status" value="1"/>
</dbReference>
<feature type="domain" description="Large ribosomal subunit protein uL2 RNA-binding" evidence="10">
    <location>
        <begin position="42"/>
        <end position="118"/>
    </location>
</feature>
<dbReference type="PANTHER" id="PTHR13691:SF5">
    <property type="entry name" value="LARGE RIBOSOMAL SUBUNIT PROTEIN UL2M"/>
    <property type="match status" value="1"/>
</dbReference>
<dbReference type="SUPFAM" id="SSF50104">
    <property type="entry name" value="Translation proteins SH3-like domain"/>
    <property type="match status" value="1"/>
</dbReference>
<dbReference type="OrthoDB" id="9778722at2"/>
<sequence length="277" mass="30216">MAIKVYKPTTNARRNMSVTDYSSLSKVAPEKSLLQPIKKNAGRNSYGRITVRHRGGGNRRKYRVIDFKRQKFDIPATVKTLEYDPNRSAFIALIQYEDGEKSYIIAPEGLKVGDTVVAGPSADIKPGNALPLSAIPTGTFIHNIELYPGRGAQLARSAGNMAQLMAKENGMALLRLPSGELRNVPDNCMATIGVVGNSDHENVKIGKAGRKRNMGWRPTVRGSVMNPNDHPHGGGEGKSPVGRPGPCTPWGKPALGYKTRKNHKASDKLIVRRRNGK</sequence>
<organism evidence="11 12">
    <name type="scientific">Ruminococcus bovis</name>
    <dbReference type="NCBI Taxonomy" id="2564099"/>
    <lineage>
        <taxon>Bacteria</taxon>
        <taxon>Bacillati</taxon>
        <taxon>Bacillota</taxon>
        <taxon>Clostridia</taxon>
        <taxon>Eubacteriales</taxon>
        <taxon>Oscillospiraceae</taxon>
        <taxon>Ruminococcus</taxon>
    </lineage>
</organism>
<dbReference type="InterPro" id="IPR014726">
    <property type="entry name" value="Ribosomal_uL2_dom3"/>
</dbReference>
<dbReference type="PROSITE" id="PS00467">
    <property type="entry name" value="RIBOSOMAL_L2"/>
    <property type="match status" value="1"/>
</dbReference>
<evidence type="ECO:0000313" key="12">
    <source>
        <dbReference type="Proteomes" id="UP000301475"/>
    </source>
</evidence>
<dbReference type="EMBL" id="CP039381">
    <property type="protein sequence ID" value="QCT07109.1"/>
    <property type="molecule type" value="Genomic_DNA"/>
</dbReference>
<evidence type="ECO:0000259" key="10">
    <source>
        <dbReference type="SMART" id="SM01383"/>
    </source>
</evidence>
<accession>A0A4P8XY44</accession>
<dbReference type="InterPro" id="IPR014722">
    <property type="entry name" value="Rib_uL2_dom2"/>
</dbReference>
<feature type="region of interest" description="Disordered" evidence="8">
    <location>
        <begin position="213"/>
        <end position="277"/>
    </location>
</feature>
<keyword evidence="12" id="KW-1185">Reference proteome</keyword>
<dbReference type="Proteomes" id="UP000301475">
    <property type="component" value="Chromosome"/>
</dbReference>
<dbReference type="GO" id="GO:0002181">
    <property type="term" value="P:cytoplasmic translation"/>
    <property type="evidence" value="ECO:0007669"/>
    <property type="project" value="TreeGrafter"/>
</dbReference>
<dbReference type="GO" id="GO:0015934">
    <property type="term" value="C:large ribosomal subunit"/>
    <property type="evidence" value="ECO:0007669"/>
    <property type="project" value="InterPro"/>
</dbReference>
<evidence type="ECO:0000256" key="4">
    <source>
        <dbReference type="ARBA" id="ARBA00022980"/>
    </source>
</evidence>
<dbReference type="Gene3D" id="2.30.30.30">
    <property type="match status" value="1"/>
</dbReference>
<comment type="function">
    <text evidence="7">One of the primary rRNA binding proteins. Required for association of the 30S and 50S subunits to form the 70S ribosome, for tRNA binding and peptide bond formation. It has been suggested to have peptidyltransferase activity; this is somewhat controversial. Makes several contacts with the 16S rRNA in the 70S ribosome.</text>
</comment>
<dbReference type="HAMAP" id="MF_01320_B">
    <property type="entry name" value="Ribosomal_uL2_B"/>
    <property type="match status" value="1"/>
</dbReference>
<dbReference type="GO" id="GO:0003735">
    <property type="term" value="F:structural constituent of ribosome"/>
    <property type="evidence" value="ECO:0007669"/>
    <property type="project" value="InterPro"/>
</dbReference>
<evidence type="ECO:0000256" key="8">
    <source>
        <dbReference type="SAM" id="MobiDB-lite"/>
    </source>
</evidence>
<evidence type="ECO:0000256" key="6">
    <source>
        <dbReference type="ARBA" id="ARBA00035242"/>
    </source>
</evidence>
<proteinExistence type="inferred from homology"/>
<dbReference type="RefSeq" id="WP_022505524.1">
    <property type="nucleotide sequence ID" value="NZ_CP039381.1"/>
</dbReference>
<comment type="subunit">
    <text evidence="7">Part of the 50S ribosomal subunit. Forms a bridge to the 30S subunit in the 70S ribosome.</text>
</comment>
<dbReference type="FunFam" id="2.30.30.30:FF:000001">
    <property type="entry name" value="50S ribosomal protein L2"/>
    <property type="match status" value="1"/>
</dbReference>
<protein>
    <recommendedName>
        <fullName evidence="6 7">Large ribosomal subunit protein uL2</fullName>
    </recommendedName>
</protein>
<dbReference type="Pfam" id="PF00181">
    <property type="entry name" value="Ribosomal_L2_N"/>
    <property type="match status" value="1"/>
</dbReference>
<dbReference type="PANTHER" id="PTHR13691">
    <property type="entry name" value="RIBOSOMAL PROTEIN L2"/>
    <property type="match status" value="1"/>
</dbReference>
<evidence type="ECO:0000256" key="5">
    <source>
        <dbReference type="ARBA" id="ARBA00023274"/>
    </source>
</evidence>
<keyword evidence="5 7" id="KW-0687">Ribonucleoprotein</keyword>
<gene>
    <name evidence="7 11" type="primary">rplB</name>
    <name evidence="11" type="ORF">E5Z56_06945</name>
</gene>
<evidence type="ECO:0000256" key="2">
    <source>
        <dbReference type="ARBA" id="ARBA00022730"/>
    </source>
</evidence>
<dbReference type="PIRSF" id="PIRSF002158">
    <property type="entry name" value="Ribosomal_L2"/>
    <property type="match status" value="1"/>
</dbReference>